<evidence type="ECO:0000256" key="1">
    <source>
        <dbReference type="SAM" id="Phobius"/>
    </source>
</evidence>
<dbReference type="SUPFAM" id="SSF48317">
    <property type="entry name" value="Acid phosphatase/Vanadium-dependent haloperoxidase"/>
    <property type="match status" value="1"/>
</dbReference>
<proteinExistence type="predicted"/>
<keyword evidence="1" id="KW-0472">Membrane</keyword>
<feature type="transmembrane region" description="Helical" evidence="1">
    <location>
        <begin position="37"/>
        <end position="53"/>
    </location>
</feature>
<organism evidence="3 4">
    <name type="scientific">Candidatus Cryptobacteroides faecavium</name>
    <dbReference type="NCBI Taxonomy" id="2840762"/>
    <lineage>
        <taxon>Bacteria</taxon>
        <taxon>Pseudomonadati</taxon>
        <taxon>Bacteroidota</taxon>
        <taxon>Bacteroidia</taxon>
        <taxon>Bacteroidales</taxon>
        <taxon>Candidatus Cryptobacteroides</taxon>
    </lineage>
</organism>
<keyword evidence="1" id="KW-1133">Transmembrane helix</keyword>
<keyword evidence="1" id="KW-0812">Transmembrane</keyword>
<feature type="transmembrane region" description="Helical" evidence="1">
    <location>
        <begin position="173"/>
        <end position="191"/>
    </location>
</feature>
<dbReference type="InterPro" id="IPR036938">
    <property type="entry name" value="PAP2/HPO_sf"/>
</dbReference>
<comment type="caution">
    <text evidence="3">The sequence shown here is derived from an EMBL/GenBank/DDBJ whole genome shotgun (WGS) entry which is preliminary data.</text>
</comment>
<evidence type="ECO:0000313" key="3">
    <source>
        <dbReference type="EMBL" id="MBO8470293.1"/>
    </source>
</evidence>
<gene>
    <name evidence="3" type="ORF">IAB82_00670</name>
</gene>
<dbReference type="PANTHER" id="PTHR14969">
    <property type="entry name" value="SPHINGOSINE-1-PHOSPHATE PHOSPHOHYDROLASE"/>
    <property type="match status" value="1"/>
</dbReference>
<dbReference type="Pfam" id="PF01569">
    <property type="entry name" value="PAP2"/>
    <property type="match status" value="1"/>
</dbReference>
<feature type="domain" description="Phosphatidic acid phosphatase type 2/haloperoxidase" evidence="2">
    <location>
        <begin position="63"/>
        <end position="184"/>
    </location>
</feature>
<dbReference type="EMBL" id="JADIMB010000005">
    <property type="protein sequence ID" value="MBO8470293.1"/>
    <property type="molecule type" value="Genomic_DNA"/>
</dbReference>
<feature type="transmembrane region" description="Helical" evidence="1">
    <location>
        <begin position="143"/>
        <end position="161"/>
    </location>
</feature>
<reference evidence="3" key="2">
    <citation type="journal article" date="2021" name="PeerJ">
        <title>Extensive microbial diversity within the chicken gut microbiome revealed by metagenomics and culture.</title>
        <authorList>
            <person name="Gilroy R."/>
            <person name="Ravi A."/>
            <person name="Getino M."/>
            <person name="Pursley I."/>
            <person name="Horton D.L."/>
            <person name="Alikhan N.F."/>
            <person name="Baker D."/>
            <person name="Gharbi K."/>
            <person name="Hall N."/>
            <person name="Watson M."/>
            <person name="Adriaenssens E.M."/>
            <person name="Foster-Nyarko E."/>
            <person name="Jarju S."/>
            <person name="Secka A."/>
            <person name="Antonio M."/>
            <person name="Oren A."/>
            <person name="Chaudhuri R.R."/>
            <person name="La Ragione R."/>
            <person name="Hildebrand F."/>
            <person name="Pallen M.J."/>
        </authorList>
    </citation>
    <scope>NUCLEOTIDE SEQUENCE</scope>
    <source>
        <strain evidence="3">B2-22910</strain>
    </source>
</reference>
<sequence>MGNLLQEIHRLDQEVTLFINSFHSGFTDEIMKFFSDIPVWIPMYAAVVVFLFIRLGWKKALVVTASAALAFGMCDQFSNLIKDAVGRVRPCSDEFMLDNGIWLLEGTSRSFGFFSAHAANSFSFAVSTFIGFRHDRRLKYRGYAAWIFFWAFMVSISRIFVGKHYLGDVLVGMTVGVLFGLFTAFLADLVIRKIDRKS</sequence>
<dbReference type="SMART" id="SM00014">
    <property type="entry name" value="acidPPc"/>
    <property type="match status" value="1"/>
</dbReference>
<dbReference type="Gene3D" id="1.20.144.10">
    <property type="entry name" value="Phosphatidic acid phosphatase type 2/haloperoxidase"/>
    <property type="match status" value="1"/>
</dbReference>
<dbReference type="PANTHER" id="PTHR14969:SF13">
    <property type="entry name" value="AT30094P"/>
    <property type="match status" value="1"/>
</dbReference>
<dbReference type="Proteomes" id="UP000823603">
    <property type="component" value="Unassembled WGS sequence"/>
</dbReference>
<evidence type="ECO:0000313" key="4">
    <source>
        <dbReference type="Proteomes" id="UP000823603"/>
    </source>
</evidence>
<name>A0A9D9IEU1_9BACT</name>
<reference evidence="3" key="1">
    <citation type="submission" date="2020-10" db="EMBL/GenBank/DDBJ databases">
        <authorList>
            <person name="Gilroy R."/>
        </authorList>
    </citation>
    <scope>NUCLEOTIDE SEQUENCE</scope>
    <source>
        <strain evidence="3">B2-22910</strain>
    </source>
</reference>
<accession>A0A9D9IEU1</accession>
<evidence type="ECO:0000259" key="2">
    <source>
        <dbReference type="SMART" id="SM00014"/>
    </source>
</evidence>
<dbReference type="InterPro" id="IPR000326">
    <property type="entry name" value="PAP2/HPO"/>
</dbReference>
<dbReference type="AlphaFoldDB" id="A0A9D9IEU1"/>
<protein>
    <submittedName>
        <fullName evidence="3">Phosphatase PAP2 family protein</fullName>
    </submittedName>
</protein>